<sequence length="445" mass="51922">MHHRLNLALLGGVAALALAGCRDNAPAAPEPLFVPASNAPAYNLPPPPEAIAAPVADYSYAERAYALDRAFYDAPPDYGFAYMDEEPWAWRSVDGYEMYAEPIDDGYLYYYYEPGAEYPFFVRAPDYSYGYDPFGVVTVVYSSVGVIVPYVHRERVVDYPGLYWTRARDLRVAAHRHHAPVVREIWLARRPALVASQRPWMKAAVEHRDWRRYREQDRDREIRRFDRERERRVEIARRGHDAVRPVQVRQDANRGRPLFENPRNEPPRRVERDERQARVERPDRRLERSNHPERQVERRTERSQPVERAQRVERPRPQAEAPRRTAKAEAPRREVARSERPSSAAPVERKPSRQEARPQRVERPERAARPQPVARERQPQRAERPVQAQRAVQAERRETRQVAARQERQVRPDKAQARGGDRPRQEARADKGGHGRSDHAERGRN</sequence>
<comment type="caution">
    <text evidence="3">The sequence shown here is derived from an EMBL/GenBank/DDBJ whole genome shotgun (WGS) entry which is preliminary data.</text>
</comment>
<evidence type="ECO:0000313" key="3">
    <source>
        <dbReference type="EMBL" id="MET3525865.1"/>
    </source>
</evidence>
<feature type="compositionally biased region" description="Basic and acidic residues" evidence="1">
    <location>
        <begin position="393"/>
        <end position="445"/>
    </location>
</feature>
<gene>
    <name evidence="3" type="ORF">ABID41_000960</name>
</gene>
<evidence type="ECO:0000256" key="2">
    <source>
        <dbReference type="SAM" id="SignalP"/>
    </source>
</evidence>
<feature type="compositionally biased region" description="Basic and acidic residues" evidence="1">
    <location>
        <begin position="262"/>
        <end position="340"/>
    </location>
</feature>
<feature type="signal peptide" evidence="2">
    <location>
        <begin position="1"/>
        <end position="19"/>
    </location>
</feature>
<organism evidence="3 4">
    <name type="scientific">Phenylobacterium koreense</name>
    <dbReference type="NCBI Taxonomy" id="266125"/>
    <lineage>
        <taxon>Bacteria</taxon>
        <taxon>Pseudomonadati</taxon>
        <taxon>Pseudomonadota</taxon>
        <taxon>Alphaproteobacteria</taxon>
        <taxon>Caulobacterales</taxon>
        <taxon>Caulobacteraceae</taxon>
        <taxon>Phenylobacterium</taxon>
    </lineage>
</organism>
<feature type="chain" id="PRO_5047182970" evidence="2">
    <location>
        <begin position="20"/>
        <end position="445"/>
    </location>
</feature>
<reference evidence="3 4" key="1">
    <citation type="submission" date="2024-06" db="EMBL/GenBank/DDBJ databases">
        <title>Genomic Encyclopedia of Type Strains, Phase IV (KMG-IV): sequencing the most valuable type-strain genomes for metagenomic binning, comparative biology and taxonomic classification.</title>
        <authorList>
            <person name="Goeker M."/>
        </authorList>
    </citation>
    <scope>NUCLEOTIDE SEQUENCE [LARGE SCALE GENOMIC DNA]</scope>
    <source>
        <strain evidence="3 4">DSM 17809</strain>
    </source>
</reference>
<dbReference type="Proteomes" id="UP001549110">
    <property type="component" value="Unassembled WGS sequence"/>
</dbReference>
<keyword evidence="2" id="KW-0732">Signal</keyword>
<dbReference type="PROSITE" id="PS51257">
    <property type="entry name" value="PROKAR_LIPOPROTEIN"/>
    <property type="match status" value="1"/>
</dbReference>
<feature type="compositionally biased region" description="Basic and acidic residues" evidence="1">
    <location>
        <begin position="347"/>
        <end position="384"/>
    </location>
</feature>
<evidence type="ECO:0000313" key="4">
    <source>
        <dbReference type="Proteomes" id="UP001549110"/>
    </source>
</evidence>
<feature type="region of interest" description="Disordered" evidence="1">
    <location>
        <begin position="243"/>
        <end position="445"/>
    </location>
</feature>
<dbReference type="EMBL" id="JBEPLU010000001">
    <property type="protein sequence ID" value="MET3525865.1"/>
    <property type="molecule type" value="Genomic_DNA"/>
</dbReference>
<accession>A0ABV2EFQ4</accession>
<proteinExistence type="predicted"/>
<evidence type="ECO:0000256" key="1">
    <source>
        <dbReference type="SAM" id="MobiDB-lite"/>
    </source>
</evidence>
<protein>
    <submittedName>
        <fullName evidence="3">Uncharacterized protein</fullName>
    </submittedName>
</protein>
<name>A0ABV2EFQ4_9CAUL</name>
<dbReference type="RefSeq" id="WP_354297242.1">
    <property type="nucleotide sequence ID" value="NZ_JBEPLU010000001.1"/>
</dbReference>
<keyword evidence="4" id="KW-1185">Reference proteome</keyword>